<dbReference type="EMBL" id="RWIS01000003">
    <property type="protein sequence ID" value="RSK35487.1"/>
    <property type="molecule type" value="Genomic_DNA"/>
</dbReference>
<name>A0A3R9NRU4_9BACT</name>
<reference evidence="3 4" key="1">
    <citation type="submission" date="2018-12" db="EMBL/GenBank/DDBJ databases">
        <authorList>
            <person name="Feng G."/>
            <person name="Zhu H."/>
        </authorList>
    </citation>
    <scope>NUCLEOTIDE SEQUENCE [LARGE SCALE GENOMIC DNA]</scope>
    <source>
        <strain evidence="3 4">9PBR-2</strain>
    </source>
</reference>
<evidence type="ECO:0000259" key="2">
    <source>
        <dbReference type="Pfam" id="PF19313"/>
    </source>
</evidence>
<dbReference type="GO" id="GO:0030246">
    <property type="term" value="F:carbohydrate binding"/>
    <property type="evidence" value="ECO:0007669"/>
    <property type="project" value="InterPro"/>
</dbReference>
<dbReference type="CDD" id="cd09618">
    <property type="entry name" value="CBM9_like_2"/>
    <property type="match status" value="1"/>
</dbReference>
<dbReference type="AlphaFoldDB" id="A0A3R9NRU4"/>
<keyword evidence="4" id="KW-1185">Reference proteome</keyword>
<evidence type="ECO:0000259" key="1">
    <source>
        <dbReference type="Pfam" id="PF06452"/>
    </source>
</evidence>
<sequence length="931" mass="105255">MLSLNIEATVQERPASIAASCPLGTHVSATSRTDALARVTAPAVGFLTHLPPLCLFYFFSRRYVVNCSRVLLLLACWLGALGAARAQTAPETPANAAVPALKRQLQAVRITETIKLDGDLNEAVWQQATPATDFIQNRPNPGPHERHKTEVRVLYDDANLYIGAIMHDVSLDSIPRELSGRDDFGNTDFFGIFLDTYHDKINGYGFFVTTGGVQGDARYSPAGGEDFNWNAVWDSRTALRGTDWVAEMRIPYSAIRFSKAPEQLWGINFMRQRKRDNQGFFWNEVRPAVDGFVNQWGELLGVKNVQPPLRLSLTPYISAYANHYPYNVQGTRNTSTSFNGGADVKWGINESFTLDATLVPDFGQVQSDNQVLNLSPFEVQYNENRQFFTEGTELFNKGNLFYSRRVGAQPIGFYNVESQLRAGELGPDGKRRPGEAVVSNPGVTRLLNATKVSGRTKNGLGVGVFNALSNDVYATVRDSVDGRERSVLTQPFSNYNIVVLDQSLKNNSYVSLINTNVTRWGSTYDANVTGGLFRFANKKNSYAVDGRVVYSRRRGTVFGSEEAIDDQNGYKYRVGVSKISGNFTWSLSQGIESDTYNPNDLGILFGNNNINQNINFNYNKYKPFWKVNNFYSYWGVDHTLLYKPTRYQGLNFYGGFNTTFTKRFLTTGLNFDANPVTHDYFEPRQYPLGDYYVRVPVNANVGGFASSDYRKKLALDVNGGIRWYQQDNRFARPRRMGYGWGFSPRYRVSNQLNFRYSLDWNLRQNQVGYVNGGLDGSQPEDARFRADHPNDVLLGVRRVLTVTNTVSGGYTFNNRMSLTVRVRHYTSTVNYHDFARLSKGGEEFPVDYRRNRDNTFNAFNVDAVYSWWFAPGSQVSIVWKNASSSFLEANQATPLYFDNLSNTINTPHNNNLSIKILYYLDYLMLKRRTKV</sequence>
<dbReference type="Pfam" id="PF19313">
    <property type="entry name" value="DUF5916"/>
    <property type="match status" value="1"/>
</dbReference>
<comment type="caution">
    <text evidence="3">The sequence shown here is derived from an EMBL/GenBank/DDBJ whole genome shotgun (WGS) entry which is preliminary data.</text>
</comment>
<organism evidence="3 4">
    <name type="scientific">Hymenobacter metallilatus</name>
    <dbReference type="NCBI Taxonomy" id="2493666"/>
    <lineage>
        <taxon>Bacteria</taxon>
        <taxon>Pseudomonadati</taxon>
        <taxon>Bacteroidota</taxon>
        <taxon>Cytophagia</taxon>
        <taxon>Cytophagales</taxon>
        <taxon>Hymenobacteraceae</taxon>
        <taxon>Hymenobacter</taxon>
    </lineage>
</organism>
<dbReference type="GO" id="GO:0016052">
    <property type="term" value="P:carbohydrate catabolic process"/>
    <property type="evidence" value="ECO:0007669"/>
    <property type="project" value="InterPro"/>
</dbReference>
<feature type="domain" description="Carbohydrate-binding" evidence="1">
    <location>
        <begin position="117"/>
        <end position="273"/>
    </location>
</feature>
<dbReference type="InterPro" id="IPR045670">
    <property type="entry name" value="DUF5916"/>
</dbReference>
<dbReference type="OrthoDB" id="9786766at2"/>
<protein>
    <submittedName>
        <fullName evidence="3">Uncharacterized protein</fullName>
    </submittedName>
</protein>
<dbReference type="GO" id="GO:0004553">
    <property type="term" value="F:hydrolase activity, hydrolyzing O-glycosyl compounds"/>
    <property type="evidence" value="ECO:0007669"/>
    <property type="project" value="InterPro"/>
</dbReference>
<dbReference type="SUPFAM" id="SSF49344">
    <property type="entry name" value="CBD9-like"/>
    <property type="match status" value="1"/>
</dbReference>
<gene>
    <name evidence="3" type="ORF">EI290_07260</name>
</gene>
<dbReference type="Gene3D" id="2.60.40.1190">
    <property type="match status" value="1"/>
</dbReference>
<proteinExistence type="predicted"/>
<evidence type="ECO:0000313" key="4">
    <source>
        <dbReference type="Proteomes" id="UP000280066"/>
    </source>
</evidence>
<dbReference type="Pfam" id="PF06452">
    <property type="entry name" value="CBM9_1"/>
    <property type="match status" value="1"/>
</dbReference>
<dbReference type="InterPro" id="IPR010502">
    <property type="entry name" value="Carb-bd_dom_fam9"/>
</dbReference>
<accession>A0A3R9NRU4</accession>
<feature type="domain" description="DUF5916" evidence="2">
    <location>
        <begin position="307"/>
        <end position="927"/>
    </location>
</feature>
<dbReference type="Proteomes" id="UP000280066">
    <property type="component" value="Unassembled WGS sequence"/>
</dbReference>
<evidence type="ECO:0000313" key="3">
    <source>
        <dbReference type="EMBL" id="RSK35487.1"/>
    </source>
</evidence>